<evidence type="ECO:0000313" key="5">
    <source>
        <dbReference type="Proteomes" id="UP001596972"/>
    </source>
</evidence>
<evidence type="ECO:0000256" key="2">
    <source>
        <dbReference type="RuleBase" id="RU003749"/>
    </source>
</evidence>
<dbReference type="SUPFAM" id="SSF52091">
    <property type="entry name" value="SpoIIaa-like"/>
    <property type="match status" value="1"/>
</dbReference>
<proteinExistence type="inferred from homology"/>
<dbReference type="InterPro" id="IPR003658">
    <property type="entry name" value="Anti-sigma_ant"/>
</dbReference>
<dbReference type="Pfam" id="PF01740">
    <property type="entry name" value="STAS"/>
    <property type="match status" value="1"/>
</dbReference>
<reference evidence="5" key="1">
    <citation type="journal article" date="2019" name="Int. J. Syst. Evol. Microbiol.">
        <title>The Global Catalogue of Microorganisms (GCM) 10K type strain sequencing project: providing services to taxonomists for standard genome sequencing and annotation.</title>
        <authorList>
            <consortium name="The Broad Institute Genomics Platform"/>
            <consortium name="The Broad Institute Genome Sequencing Center for Infectious Disease"/>
            <person name="Wu L."/>
            <person name="Ma J."/>
        </authorList>
    </citation>
    <scope>NUCLEOTIDE SEQUENCE [LARGE SCALE GENOMIC DNA]</scope>
    <source>
        <strain evidence="5">JCM 31202</strain>
    </source>
</reference>
<organism evidence="4 5">
    <name type="scientific">Actinomadura sediminis</name>
    <dbReference type="NCBI Taxonomy" id="1038904"/>
    <lineage>
        <taxon>Bacteria</taxon>
        <taxon>Bacillati</taxon>
        <taxon>Actinomycetota</taxon>
        <taxon>Actinomycetes</taxon>
        <taxon>Streptosporangiales</taxon>
        <taxon>Thermomonosporaceae</taxon>
        <taxon>Actinomadura</taxon>
    </lineage>
</organism>
<comment type="caution">
    <text evidence="4">The sequence shown here is derived from an EMBL/GenBank/DDBJ whole genome shotgun (WGS) entry which is preliminary data.</text>
</comment>
<dbReference type="RefSeq" id="WP_378304051.1">
    <property type="nucleotide sequence ID" value="NZ_JBHTJA010000081.1"/>
</dbReference>
<dbReference type="PROSITE" id="PS50801">
    <property type="entry name" value="STAS"/>
    <property type="match status" value="1"/>
</dbReference>
<dbReference type="InterPro" id="IPR036513">
    <property type="entry name" value="STAS_dom_sf"/>
</dbReference>
<dbReference type="Proteomes" id="UP001596972">
    <property type="component" value="Unassembled WGS sequence"/>
</dbReference>
<dbReference type="PANTHER" id="PTHR33495">
    <property type="entry name" value="ANTI-SIGMA FACTOR ANTAGONIST TM_1081-RELATED-RELATED"/>
    <property type="match status" value="1"/>
</dbReference>
<dbReference type="Gene3D" id="3.30.750.24">
    <property type="entry name" value="STAS domain"/>
    <property type="match status" value="1"/>
</dbReference>
<sequence>MPTVLTRAATMPRELGANVMTKNAAGRAGRPGPEIRCTGTAVLVPPPRDADGAPAVPGLEIDVARSHGDTAVVAVAGEIDLHTADTLRARLVALHAAGSRRLVVDFAGVAFCDATGLGALVAAHNEISADGGRIALARVRPAQRRLLRITGLHRLFTLHNDPDEAFV</sequence>
<evidence type="ECO:0000259" key="3">
    <source>
        <dbReference type="PROSITE" id="PS50801"/>
    </source>
</evidence>
<dbReference type="InterPro" id="IPR002645">
    <property type="entry name" value="STAS_dom"/>
</dbReference>
<dbReference type="NCBIfam" id="TIGR00377">
    <property type="entry name" value="ant_ant_sig"/>
    <property type="match status" value="1"/>
</dbReference>
<name>A0ABW3EWU0_9ACTN</name>
<keyword evidence="5" id="KW-1185">Reference proteome</keyword>
<gene>
    <name evidence="4" type="ORF">ACFQ11_28290</name>
</gene>
<dbReference type="CDD" id="cd07043">
    <property type="entry name" value="STAS_anti-anti-sigma_factors"/>
    <property type="match status" value="1"/>
</dbReference>
<accession>A0ABW3EWU0</accession>
<comment type="similarity">
    <text evidence="1 2">Belongs to the anti-sigma-factor antagonist family.</text>
</comment>
<protein>
    <recommendedName>
        <fullName evidence="2">Anti-sigma factor antagonist</fullName>
    </recommendedName>
</protein>
<dbReference type="PANTHER" id="PTHR33495:SF2">
    <property type="entry name" value="ANTI-SIGMA FACTOR ANTAGONIST TM_1081-RELATED"/>
    <property type="match status" value="1"/>
</dbReference>
<evidence type="ECO:0000256" key="1">
    <source>
        <dbReference type="ARBA" id="ARBA00009013"/>
    </source>
</evidence>
<dbReference type="EMBL" id="JBHTJA010000081">
    <property type="protein sequence ID" value="MFD0904315.1"/>
    <property type="molecule type" value="Genomic_DNA"/>
</dbReference>
<evidence type="ECO:0000313" key="4">
    <source>
        <dbReference type="EMBL" id="MFD0904315.1"/>
    </source>
</evidence>
<feature type="domain" description="STAS" evidence="3">
    <location>
        <begin position="60"/>
        <end position="167"/>
    </location>
</feature>